<keyword evidence="1" id="KW-0812">Transmembrane</keyword>
<proteinExistence type="predicted"/>
<name>A0AAP0D9D9_9ASTR</name>
<accession>A0AAP0D9D9</accession>
<feature type="transmembrane region" description="Helical" evidence="1">
    <location>
        <begin position="7"/>
        <end position="31"/>
    </location>
</feature>
<feature type="domain" description="Late embryogenesis abundant protein LEA-2 subgroup" evidence="2">
    <location>
        <begin position="68"/>
        <end position="161"/>
    </location>
</feature>
<evidence type="ECO:0000313" key="4">
    <source>
        <dbReference type="Proteomes" id="UP001408789"/>
    </source>
</evidence>
<dbReference type="Proteomes" id="UP001408789">
    <property type="component" value="Unassembled WGS sequence"/>
</dbReference>
<organism evidence="3 4">
    <name type="scientific">Deinandra increscens subsp. villosa</name>
    <dbReference type="NCBI Taxonomy" id="3103831"/>
    <lineage>
        <taxon>Eukaryota</taxon>
        <taxon>Viridiplantae</taxon>
        <taxon>Streptophyta</taxon>
        <taxon>Embryophyta</taxon>
        <taxon>Tracheophyta</taxon>
        <taxon>Spermatophyta</taxon>
        <taxon>Magnoliopsida</taxon>
        <taxon>eudicotyledons</taxon>
        <taxon>Gunneridae</taxon>
        <taxon>Pentapetalae</taxon>
        <taxon>asterids</taxon>
        <taxon>campanulids</taxon>
        <taxon>Asterales</taxon>
        <taxon>Asteraceae</taxon>
        <taxon>Asteroideae</taxon>
        <taxon>Heliantheae alliance</taxon>
        <taxon>Madieae</taxon>
        <taxon>Madiinae</taxon>
        <taxon>Deinandra</taxon>
    </lineage>
</organism>
<gene>
    <name evidence="3" type="ORF">SSX86_012924</name>
</gene>
<keyword evidence="4" id="KW-1185">Reference proteome</keyword>
<evidence type="ECO:0000313" key="3">
    <source>
        <dbReference type="EMBL" id="KAK9068808.1"/>
    </source>
</evidence>
<comment type="caution">
    <text evidence="3">The sequence shown here is derived from an EMBL/GenBank/DDBJ whole genome shotgun (WGS) entry which is preliminary data.</text>
</comment>
<dbReference type="Pfam" id="PF03168">
    <property type="entry name" value="LEA_2"/>
    <property type="match status" value="1"/>
</dbReference>
<dbReference type="Gene3D" id="2.60.40.1820">
    <property type="match status" value="1"/>
</dbReference>
<evidence type="ECO:0000256" key="1">
    <source>
        <dbReference type="SAM" id="Phobius"/>
    </source>
</evidence>
<reference evidence="3 4" key="1">
    <citation type="submission" date="2024-04" db="EMBL/GenBank/DDBJ databases">
        <title>The reference genome of an endangered Asteraceae, Deinandra increscens subsp. villosa, native to the Central Coast of California.</title>
        <authorList>
            <person name="Guilliams M."/>
            <person name="Hasenstab-Lehman K."/>
            <person name="Meyer R."/>
            <person name="Mcevoy S."/>
        </authorList>
    </citation>
    <scope>NUCLEOTIDE SEQUENCE [LARGE SCALE GENOMIC DNA]</scope>
    <source>
        <tissue evidence="3">Leaf</tissue>
    </source>
</reference>
<dbReference type="InterPro" id="IPR004864">
    <property type="entry name" value="LEA_2"/>
</dbReference>
<dbReference type="EMBL" id="JBCNJP010000014">
    <property type="protein sequence ID" value="KAK9068808.1"/>
    <property type="molecule type" value="Genomic_DNA"/>
</dbReference>
<dbReference type="PANTHER" id="PTHR31852">
    <property type="entry name" value="LATE EMBRYOGENESIS ABUNDANT (LEA) HYDROXYPROLINE-RICH GLYCOPROTEIN FAMILY"/>
    <property type="match status" value="1"/>
</dbReference>
<evidence type="ECO:0000259" key="2">
    <source>
        <dbReference type="Pfam" id="PF03168"/>
    </source>
</evidence>
<protein>
    <recommendedName>
        <fullName evidence="2">Late embryogenesis abundant protein LEA-2 subgroup domain-containing protein</fullName>
    </recommendedName>
</protein>
<dbReference type="SUPFAM" id="SSF117070">
    <property type="entry name" value="LEA14-like"/>
    <property type="match status" value="1"/>
</dbReference>
<keyword evidence="1" id="KW-0472">Membrane</keyword>
<sequence length="188" mass="20656">MSCFRRPWVICCTVTALLLIIILVTSTTLYFTVFKPKQPKITTQSVTLESFSTNIFDMTDTNVTLGITVEINNPNYGGFKYENSTSYVRYHGEVVAMAPVLADTIPARGEHSVSTSVLVIGRDLITNPSFLFDLASNTLNFTSTTTLKGKAVVMKVFKKKATTISTCDISLHILGKNSTSDCSSKVEF</sequence>
<dbReference type="AlphaFoldDB" id="A0AAP0D9D9"/>
<dbReference type="InterPro" id="IPR055301">
    <property type="entry name" value="Lea14-like_2"/>
</dbReference>
<keyword evidence="1" id="KW-1133">Transmembrane helix</keyword>